<accession>A0A8J3CBY4</accession>
<evidence type="ECO:0000313" key="2">
    <source>
        <dbReference type="EMBL" id="GGM71697.1"/>
    </source>
</evidence>
<protein>
    <submittedName>
        <fullName evidence="2">Uncharacterized protein</fullName>
    </submittedName>
</protein>
<evidence type="ECO:0000313" key="3">
    <source>
        <dbReference type="Proteomes" id="UP000637578"/>
    </source>
</evidence>
<reference evidence="2" key="2">
    <citation type="submission" date="2020-09" db="EMBL/GenBank/DDBJ databases">
        <authorList>
            <person name="Sun Q."/>
            <person name="Zhou Y."/>
        </authorList>
    </citation>
    <scope>NUCLEOTIDE SEQUENCE</scope>
    <source>
        <strain evidence="2">CGMCC 4.5737</strain>
    </source>
</reference>
<name>A0A8J3CBY4_9PSEU</name>
<proteinExistence type="predicted"/>
<dbReference type="AlphaFoldDB" id="A0A8J3CBY4"/>
<dbReference type="Proteomes" id="UP000637578">
    <property type="component" value="Unassembled WGS sequence"/>
</dbReference>
<gene>
    <name evidence="2" type="ORF">GCM10012275_47740</name>
</gene>
<dbReference type="EMBL" id="BMMK01000027">
    <property type="protein sequence ID" value="GGM71697.1"/>
    <property type="molecule type" value="Genomic_DNA"/>
</dbReference>
<feature type="compositionally biased region" description="Pro residues" evidence="1">
    <location>
        <begin position="133"/>
        <end position="144"/>
    </location>
</feature>
<reference evidence="2" key="1">
    <citation type="journal article" date="2014" name="Int. J. Syst. Evol. Microbiol.">
        <title>Complete genome sequence of Corynebacterium casei LMG S-19264T (=DSM 44701T), isolated from a smear-ripened cheese.</title>
        <authorList>
            <consortium name="US DOE Joint Genome Institute (JGI-PGF)"/>
            <person name="Walter F."/>
            <person name="Albersmeier A."/>
            <person name="Kalinowski J."/>
            <person name="Ruckert C."/>
        </authorList>
    </citation>
    <scope>NUCLEOTIDE SEQUENCE</scope>
    <source>
        <strain evidence="2">CGMCC 4.5737</strain>
    </source>
</reference>
<evidence type="ECO:0000256" key="1">
    <source>
        <dbReference type="SAM" id="MobiDB-lite"/>
    </source>
</evidence>
<comment type="caution">
    <text evidence="2">The sequence shown here is derived from an EMBL/GenBank/DDBJ whole genome shotgun (WGS) entry which is preliminary data.</text>
</comment>
<keyword evidence="3" id="KW-1185">Reference proteome</keyword>
<feature type="region of interest" description="Disordered" evidence="1">
    <location>
        <begin position="114"/>
        <end position="144"/>
    </location>
</feature>
<organism evidence="2 3">
    <name type="scientific">Longimycelium tulufanense</name>
    <dbReference type="NCBI Taxonomy" id="907463"/>
    <lineage>
        <taxon>Bacteria</taxon>
        <taxon>Bacillati</taxon>
        <taxon>Actinomycetota</taxon>
        <taxon>Actinomycetes</taxon>
        <taxon>Pseudonocardiales</taxon>
        <taxon>Pseudonocardiaceae</taxon>
        <taxon>Longimycelium</taxon>
    </lineage>
</organism>
<sequence>MTRRDPLPFRSDVPAPVFPNHVLYHETPTCPAGTWLHTVNSVRSGLVRLARELVELGAAGVFAIAGRVEPEARLPDDVTRYDVGLAAGPAARWGAASTPSWPARPRTCAWRWTGSPRTVGPGLNTRDLLPATSPRPVPPATTTT</sequence>